<dbReference type="GO" id="GO:0003723">
    <property type="term" value="F:RNA binding"/>
    <property type="evidence" value="ECO:0007669"/>
    <property type="project" value="TreeGrafter"/>
</dbReference>
<proteinExistence type="inferred from homology"/>
<dbReference type="STRING" id="7266.A0A3B0JLG6"/>
<keyword evidence="4 9" id="KW-0689">Ribosomal protein</keyword>
<dbReference type="HAMAP" id="MF_01343_B">
    <property type="entry name" value="Ribosomal_uS15_B"/>
    <property type="match status" value="1"/>
</dbReference>
<evidence type="ECO:0000256" key="7">
    <source>
        <dbReference type="ARBA" id="ARBA00035249"/>
    </source>
</evidence>
<dbReference type="GO" id="GO:0003735">
    <property type="term" value="F:structural constituent of ribosome"/>
    <property type="evidence" value="ECO:0007669"/>
    <property type="project" value="InterPro"/>
</dbReference>
<dbReference type="FunFam" id="1.10.287.10:FF:000015">
    <property type="entry name" value="Mitochondrial ribosomal protein S15"/>
    <property type="match status" value="1"/>
</dbReference>
<evidence type="ECO:0000256" key="8">
    <source>
        <dbReference type="ARBA" id="ARBA00035528"/>
    </source>
</evidence>
<reference evidence="12" key="1">
    <citation type="submission" date="2018-01" db="EMBL/GenBank/DDBJ databases">
        <authorList>
            <person name="Alioto T."/>
            <person name="Alioto T."/>
        </authorList>
    </citation>
    <scope>NUCLEOTIDE SEQUENCE [LARGE SCALE GENOMIC DNA]</scope>
</reference>
<dbReference type="OMA" id="YGSMESK"/>
<dbReference type="InterPro" id="IPR000589">
    <property type="entry name" value="Ribosomal_uS15"/>
</dbReference>
<dbReference type="SMART" id="SM01387">
    <property type="entry name" value="Ribosomal_S15"/>
    <property type="match status" value="1"/>
</dbReference>
<feature type="coiled-coil region" evidence="10">
    <location>
        <begin position="242"/>
        <end position="269"/>
    </location>
</feature>
<dbReference type="EMBL" id="OUUW01000001">
    <property type="protein sequence ID" value="SPP74339.1"/>
    <property type="molecule type" value="Genomic_DNA"/>
</dbReference>
<sequence length="280" mass="33531">MNKLLNIAQAVQRQFVREYAFKSDLKIKWVRPEKIPCIKPEKSGDLSKLPPLNADELLLEYKDCKELENADDSVKSLFKLTNNANHLTTRYYRDQMVKEVQRHAQDYGSMESKLANMTAIIRRYQEHMDKHPRDKMIKVRLKELIDKRKKFLKYLRRWDYPRFEWILEKLDLVYKPPPEHFHWITRKESLQKLTNTYCETLKEERLVAYHNELQAQKIPFLEDAIRKMEFIRKEQISCDIPVTVTEEQIEQSKKELAQLVEQREAAAAVTSKKQDEDSFN</sequence>
<evidence type="ECO:0000256" key="2">
    <source>
        <dbReference type="ARBA" id="ARBA00008434"/>
    </source>
</evidence>
<name>A0A3B0JLG6_DROGU</name>
<accession>A0A3B0JLG6</accession>
<keyword evidence="3" id="KW-0809">Transit peptide</keyword>
<comment type="similarity">
    <text evidence="2 9">Belongs to the universal ribosomal protein uS15 family.</text>
</comment>
<evidence type="ECO:0000256" key="10">
    <source>
        <dbReference type="SAM" id="Coils"/>
    </source>
</evidence>
<dbReference type="SUPFAM" id="SSF47060">
    <property type="entry name" value="S15/NS1 RNA-binding domain"/>
    <property type="match status" value="1"/>
</dbReference>
<evidence type="ECO:0000256" key="1">
    <source>
        <dbReference type="ARBA" id="ARBA00004173"/>
    </source>
</evidence>
<evidence type="ECO:0000313" key="11">
    <source>
        <dbReference type="EMBL" id="SPP74339.1"/>
    </source>
</evidence>
<gene>
    <name evidence="11" type="ORF">DGUA_6G001960</name>
</gene>
<evidence type="ECO:0000256" key="9">
    <source>
        <dbReference type="RuleBase" id="RU003919"/>
    </source>
</evidence>
<evidence type="ECO:0000256" key="5">
    <source>
        <dbReference type="ARBA" id="ARBA00023128"/>
    </source>
</evidence>
<dbReference type="Gene3D" id="1.10.287.10">
    <property type="entry name" value="S15/NS1, RNA-binding"/>
    <property type="match status" value="1"/>
</dbReference>
<dbReference type="Proteomes" id="UP000268350">
    <property type="component" value="Unassembled WGS sequence"/>
</dbReference>
<dbReference type="AlphaFoldDB" id="A0A3B0JLG6"/>
<keyword evidence="5" id="KW-0496">Mitochondrion</keyword>
<protein>
    <recommendedName>
        <fullName evidence="7">Small ribosomal subunit protein uS15m</fullName>
    </recommendedName>
    <alternativeName>
        <fullName evidence="8">28S ribosomal protein S15, mitochondrial</fullName>
    </alternativeName>
</protein>
<evidence type="ECO:0000256" key="3">
    <source>
        <dbReference type="ARBA" id="ARBA00022946"/>
    </source>
</evidence>
<evidence type="ECO:0000256" key="4">
    <source>
        <dbReference type="ARBA" id="ARBA00022980"/>
    </source>
</evidence>
<dbReference type="InterPro" id="IPR005290">
    <property type="entry name" value="Ribosomal_uS15_bac-type"/>
</dbReference>
<evidence type="ECO:0000256" key="6">
    <source>
        <dbReference type="ARBA" id="ARBA00023274"/>
    </source>
</evidence>
<keyword evidence="12" id="KW-1185">Reference proteome</keyword>
<dbReference type="PANTHER" id="PTHR46685">
    <property type="entry name" value="28S RIBOSOMAL PROTEIN S15, MITOCHONDRIAL"/>
    <property type="match status" value="1"/>
</dbReference>
<dbReference type="Pfam" id="PF00312">
    <property type="entry name" value="Ribosomal_S15"/>
    <property type="match status" value="1"/>
</dbReference>
<keyword evidence="6 9" id="KW-0687">Ribonucleoprotein</keyword>
<organism evidence="11 12">
    <name type="scientific">Drosophila guanche</name>
    <name type="common">Fruit fly</name>
    <dbReference type="NCBI Taxonomy" id="7266"/>
    <lineage>
        <taxon>Eukaryota</taxon>
        <taxon>Metazoa</taxon>
        <taxon>Ecdysozoa</taxon>
        <taxon>Arthropoda</taxon>
        <taxon>Hexapoda</taxon>
        <taxon>Insecta</taxon>
        <taxon>Pterygota</taxon>
        <taxon>Neoptera</taxon>
        <taxon>Endopterygota</taxon>
        <taxon>Diptera</taxon>
        <taxon>Brachycera</taxon>
        <taxon>Muscomorpha</taxon>
        <taxon>Ephydroidea</taxon>
        <taxon>Drosophilidae</taxon>
        <taxon>Drosophila</taxon>
        <taxon>Sophophora</taxon>
    </lineage>
</organism>
<dbReference type="CDD" id="cd00353">
    <property type="entry name" value="Ribosomal_S15p_S13e"/>
    <property type="match status" value="1"/>
</dbReference>
<keyword evidence="10" id="KW-0175">Coiled coil</keyword>
<dbReference type="InterPro" id="IPR009068">
    <property type="entry name" value="uS15_NS1_RNA-bd_sf"/>
</dbReference>
<dbReference type="GO" id="GO:0032543">
    <property type="term" value="P:mitochondrial translation"/>
    <property type="evidence" value="ECO:0007669"/>
    <property type="project" value="TreeGrafter"/>
</dbReference>
<dbReference type="PANTHER" id="PTHR46685:SF1">
    <property type="entry name" value="SMALL RIBOSOMAL SUBUNIT PROTEIN US15M"/>
    <property type="match status" value="1"/>
</dbReference>
<dbReference type="GO" id="GO:0005763">
    <property type="term" value="C:mitochondrial small ribosomal subunit"/>
    <property type="evidence" value="ECO:0007669"/>
    <property type="project" value="TreeGrafter"/>
</dbReference>
<dbReference type="InterPro" id="IPR052137">
    <property type="entry name" value="uS15_ribosomal"/>
</dbReference>
<dbReference type="OrthoDB" id="441444at2759"/>
<comment type="subcellular location">
    <subcellularLocation>
        <location evidence="1">Mitochondrion</location>
    </subcellularLocation>
</comment>
<evidence type="ECO:0000313" key="12">
    <source>
        <dbReference type="Proteomes" id="UP000268350"/>
    </source>
</evidence>